<dbReference type="CDD" id="cd06127">
    <property type="entry name" value="DEDDh"/>
    <property type="match status" value="1"/>
</dbReference>
<dbReference type="InterPro" id="IPR006054">
    <property type="entry name" value="DnaQ"/>
</dbReference>
<dbReference type="Proteomes" id="UP001410394">
    <property type="component" value="Unassembled WGS sequence"/>
</dbReference>
<evidence type="ECO:0000313" key="5">
    <source>
        <dbReference type="Proteomes" id="UP001410394"/>
    </source>
</evidence>
<dbReference type="InterPro" id="IPR012337">
    <property type="entry name" value="RNaseH-like_sf"/>
</dbReference>
<name>A0ABU9YUL0_9RHOO</name>
<dbReference type="Pfam" id="PF00929">
    <property type="entry name" value="RNase_T"/>
    <property type="match status" value="1"/>
</dbReference>
<keyword evidence="4" id="KW-0540">Nuclease</keyword>
<feature type="domain" description="Exonuclease" evidence="3">
    <location>
        <begin position="5"/>
        <end position="167"/>
    </location>
</feature>
<organism evidence="4 5">
    <name type="scientific">Uliginosibacterium sediminicola</name>
    <dbReference type="NCBI Taxonomy" id="2024550"/>
    <lineage>
        <taxon>Bacteria</taxon>
        <taxon>Pseudomonadati</taxon>
        <taxon>Pseudomonadota</taxon>
        <taxon>Betaproteobacteria</taxon>
        <taxon>Rhodocyclales</taxon>
        <taxon>Zoogloeaceae</taxon>
        <taxon>Uliginosibacterium</taxon>
    </lineage>
</organism>
<evidence type="ECO:0000259" key="3">
    <source>
        <dbReference type="SMART" id="SM00479"/>
    </source>
</evidence>
<protein>
    <recommendedName>
        <fullName evidence="1">DNA-directed DNA polymerase</fullName>
        <ecNumber evidence="1">2.7.7.7</ecNumber>
    </recommendedName>
</protein>
<dbReference type="InterPro" id="IPR035901">
    <property type="entry name" value="GIY-YIG_endonuc_sf"/>
</dbReference>
<dbReference type="PANTHER" id="PTHR30231:SF37">
    <property type="entry name" value="EXODEOXYRIBONUCLEASE 10"/>
    <property type="match status" value="1"/>
</dbReference>
<comment type="caution">
    <text evidence="4">The sequence shown here is derived from an EMBL/GenBank/DDBJ whole genome shotgun (WGS) entry which is preliminary data.</text>
</comment>
<dbReference type="Gene3D" id="3.30.420.10">
    <property type="entry name" value="Ribonuclease H-like superfamily/Ribonuclease H"/>
    <property type="match status" value="1"/>
</dbReference>
<comment type="catalytic activity">
    <reaction evidence="2">
        <text>DNA(n) + a 2'-deoxyribonucleoside 5'-triphosphate = DNA(n+1) + diphosphate</text>
        <dbReference type="Rhea" id="RHEA:22508"/>
        <dbReference type="Rhea" id="RHEA-COMP:17339"/>
        <dbReference type="Rhea" id="RHEA-COMP:17340"/>
        <dbReference type="ChEBI" id="CHEBI:33019"/>
        <dbReference type="ChEBI" id="CHEBI:61560"/>
        <dbReference type="ChEBI" id="CHEBI:173112"/>
        <dbReference type="EC" id="2.7.7.7"/>
    </reaction>
</comment>
<dbReference type="InterPro" id="IPR036397">
    <property type="entry name" value="RNaseH_sf"/>
</dbReference>
<dbReference type="NCBIfam" id="TIGR00573">
    <property type="entry name" value="dnaq"/>
    <property type="match status" value="1"/>
</dbReference>
<keyword evidence="5" id="KW-1185">Reference proteome</keyword>
<dbReference type="InterPro" id="IPR013520">
    <property type="entry name" value="Ribonucl_H"/>
</dbReference>
<sequence length="459" mass="51196">MPYPRLAIIDLETTGADPTRDRITEIAILLTEGDVLLERWSSLVNPGMPIPPRIEQLIGITDAMVADAPDFAALMPAIRRQLEGAIFVAHNVRFDYNFMRAAFEREGQSFHAPTLCSVKFSRALFPQFTRHGLDAIIERRGYRIDARHRALDDAQIVWQFMQDCQQEQSPERIAQAWQRALSTTPQPRMPIGDLEALPECAGVYVLRNSHGHALHIGRSRNLRSEVLGLFSRQSDSRLKSYTRTTHSVDSFPAAGDFEAQLLELRLQRSEAGNKAPPEWAWGWQWQADDTPGATQLQLRNLSGSDPASWGSDCFGCLRGEQEARKLLRDLCNKHRLCPRRVGLEFGLGACHAHALGKCAGVCGGHESAAQHDARMLAALASMRLRDWPGTGALLIAEHDEAQQRSAFHVFDQWCHLGSSSSLAEAQTLAASAPPRRFDAALYRLLQRWLTQPGHSFSAL</sequence>
<dbReference type="SMART" id="SM00479">
    <property type="entry name" value="EXOIII"/>
    <property type="match status" value="1"/>
</dbReference>
<gene>
    <name evidence="4" type="ORF">ABDB84_02910</name>
</gene>
<dbReference type="EC" id="2.7.7.7" evidence="1"/>
<keyword evidence="4" id="KW-0269">Exonuclease</keyword>
<dbReference type="GO" id="GO:0004527">
    <property type="term" value="F:exonuclease activity"/>
    <property type="evidence" value="ECO:0007669"/>
    <property type="project" value="UniProtKB-KW"/>
</dbReference>
<proteinExistence type="predicted"/>
<dbReference type="EMBL" id="JBDIVE010000001">
    <property type="protein sequence ID" value="MEN3067413.1"/>
    <property type="molecule type" value="Genomic_DNA"/>
</dbReference>
<dbReference type="RefSeq" id="WP_345918178.1">
    <property type="nucleotide sequence ID" value="NZ_JBDIVE010000001.1"/>
</dbReference>
<dbReference type="PANTHER" id="PTHR30231">
    <property type="entry name" value="DNA POLYMERASE III SUBUNIT EPSILON"/>
    <property type="match status" value="1"/>
</dbReference>
<reference evidence="4 5" key="1">
    <citation type="journal article" date="2018" name="Int. J. Syst. Evol. Microbiol.">
        <title>Uliginosibacterium sediminicola sp. nov., isolated from freshwater sediment.</title>
        <authorList>
            <person name="Hwang W.M."/>
            <person name="Kim S.M."/>
            <person name="Kang K."/>
            <person name="Ahn T.Y."/>
        </authorList>
    </citation>
    <scope>NUCLEOTIDE SEQUENCE [LARGE SCALE GENOMIC DNA]</scope>
    <source>
        <strain evidence="4 5">M1-21</strain>
    </source>
</reference>
<evidence type="ECO:0000256" key="2">
    <source>
        <dbReference type="ARBA" id="ARBA00049244"/>
    </source>
</evidence>
<evidence type="ECO:0000313" key="4">
    <source>
        <dbReference type="EMBL" id="MEN3067413.1"/>
    </source>
</evidence>
<dbReference type="Gene3D" id="3.40.1440.10">
    <property type="entry name" value="GIY-YIG endonuclease"/>
    <property type="match status" value="1"/>
</dbReference>
<accession>A0ABU9YUL0</accession>
<dbReference type="SUPFAM" id="SSF53098">
    <property type="entry name" value="Ribonuclease H-like"/>
    <property type="match status" value="1"/>
</dbReference>
<keyword evidence="4" id="KW-0378">Hydrolase</keyword>
<evidence type="ECO:0000256" key="1">
    <source>
        <dbReference type="ARBA" id="ARBA00012417"/>
    </source>
</evidence>